<proteinExistence type="predicted"/>
<accession>A0ABW2AB20</accession>
<keyword evidence="5" id="KW-1185">Reference proteome</keyword>
<dbReference type="CDD" id="cd04301">
    <property type="entry name" value="NAT_SF"/>
    <property type="match status" value="1"/>
</dbReference>
<dbReference type="PANTHER" id="PTHR43072">
    <property type="entry name" value="N-ACETYLTRANSFERASE"/>
    <property type="match status" value="1"/>
</dbReference>
<dbReference type="InterPro" id="IPR016181">
    <property type="entry name" value="Acyl_CoA_acyltransferase"/>
</dbReference>
<dbReference type="Pfam" id="PF00583">
    <property type="entry name" value="Acetyltransf_1"/>
    <property type="match status" value="1"/>
</dbReference>
<organism evidence="4 5">
    <name type="scientific">Flexivirga alba</name>
    <dbReference type="NCBI Taxonomy" id="702742"/>
    <lineage>
        <taxon>Bacteria</taxon>
        <taxon>Bacillati</taxon>
        <taxon>Actinomycetota</taxon>
        <taxon>Actinomycetes</taxon>
        <taxon>Micrococcales</taxon>
        <taxon>Dermacoccaceae</taxon>
        <taxon>Flexivirga</taxon>
    </lineage>
</organism>
<evidence type="ECO:0000313" key="4">
    <source>
        <dbReference type="EMBL" id="MFC6704015.1"/>
    </source>
</evidence>
<evidence type="ECO:0000256" key="1">
    <source>
        <dbReference type="ARBA" id="ARBA00022679"/>
    </source>
</evidence>
<comment type="caution">
    <text evidence="4">The sequence shown here is derived from an EMBL/GenBank/DDBJ whole genome shotgun (WGS) entry which is preliminary data.</text>
</comment>
<gene>
    <name evidence="4" type="ORF">ACFQDH_01705</name>
</gene>
<dbReference type="SUPFAM" id="SSF55729">
    <property type="entry name" value="Acyl-CoA N-acyltransferases (Nat)"/>
    <property type="match status" value="2"/>
</dbReference>
<evidence type="ECO:0000313" key="5">
    <source>
        <dbReference type="Proteomes" id="UP001596298"/>
    </source>
</evidence>
<keyword evidence="1 4" id="KW-0808">Transferase</keyword>
<dbReference type="EC" id="2.3.1.-" evidence="4"/>
<dbReference type="PROSITE" id="PS51186">
    <property type="entry name" value="GNAT"/>
    <property type="match status" value="1"/>
</dbReference>
<dbReference type="GO" id="GO:0016746">
    <property type="term" value="F:acyltransferase activity"/>
    <property type="evidence" value="ECO:0007669"/>
    <property type="project" value="UniProtKB-KW"/>
</dbReference>
<evidence type="ECO:0000259" key="3">
    <source>
        <dbReference type="PROSITE" id="PS51186"/>
    </source>
</evidence>
<dbReference type="Proteomes" id="UP001596298">
    <property type="component" value="Unassembled WGS sequence"/>
</dbReference>
<dbReference type="Gene3D" id="3.40.630.30">
    <property type="match status" value="1"/>
</dbReference>
<protein>
    <submittedName>
        <fullName evidence="4">GNAT family N-acetyltransferase</fullName>
        <ecNumber evidence="4">2.3.1.-</ecNumber>
    </submittedName>
</protein>
<keyword evidence="2 4" id="KW-0012">Acyltransferase</keyword>
<dbReference type="EMBL" id="JBHSWH010000001">
    <property type="protein sequence ID" value="MFC6704015.1"/>
    <property type="molecule type" value="Genomic_DNA"/>
</dbReference>
<name>A0ABW2AB20_9MICO</name>
<sequence>MTLPSEATARHTLDELRGISWQPFGREDLPAIAAFYTECEAYDENPERSSLADLEEFWDSPRSVPEEDTLVGREADGRVVATAWAGCNRAITERRGVRLAGAVRQDRRGEGIGRAVLQWELAHGLAWDDATRRPGYGPLVMRMFVPTDQADVRDLATRHELPTERYFFEMSRRLDEPIAVPSIDGVRLVDWDVARNDEVHQVMDEAFREHWGHTDATAEMWQEGIDSHGFRPAWTVLAIDDNTDRVIGAAMNYAWEQDWEPQGYTEGYTDQLGVLRSHRGRGIAVALLRESMRRFSESGMDAAGLGVDAANASGALRLYENLGYQRTASTCAHQFTRPQPE</sequence>
<feature type="domain" description="N-acetyltransferase" evidence="3">
    <location>
        <begin position="186"/>
        <end position="341"/>
    </location>
</feature>
<dbReference type="InterPro" id="IPR000182">
    <property type="entry name" value="GNAT_dom"/>
</dbReference>
<evidence type="ECO:0000256" key="2">
    <source>
        <dbReference type="ARBA" id="ARBA00023315"/>
    </source>
</evidence>
<dbReference type="RefSeq" id="WP_382397869.1">
    <property type="nucleotide sequence ID" value="NZ_JBHSWH010000001.1"/>
</dbReference>
<dbReference type="PANTHER" id="PTHR43072:SF23">
    <property type="entry name" value="UPF0039 PROTEIN C11D3.02C"/>
    <property type="match status" value="1"/>
</dbReference>
<reference evidence="5" key="1">
    <citation type="journal article" date="2019" name="Int. J. Syst. Evol. Microbiol.">
        <title>The Global Catalogue of Microorganisms (GCM) 10K type strain sequencing project: providing services to taxonomists for standard genome sequencing and annotation.</title>
        <authorList>
            <consortium name="The Broad Institute Genomics Platform"/>
            <consortium name="The Broad Institute Genome Sequencing Center for Infectious Disease"/>
            <person name="Wu L."/>
            <person name="Ma J."/>
        </authorList>
    </citation>
    <scope>NUCLEOTIDE SEQUENCE [LARGE SCALE GENOMIC DNA]</scope>
    <source>
        <strain evidence="5">CCUG 58127</strain>
    </source>
</reference>